<evidence type="ECO:0000313" key="2">
    <source>
        <dbReference type="Proteomes" id="UP001152622"/>
    </source>
</evidence>
<keyword evidence="2" id="KW-1185">Reference proteome</keyword>
<dbReference type="EMBL" id="JAINUF010000010">
    <property type="protein sequence ID" value="KAJ8347668.1"/>
    <property type="molecule type" value="Genomic_DNA"/>
</dbReference>
<accession>A0A9Q1IMP3</accession>
<organism evidence="1 2">
    <name type="scientific">Synaphobranchus kaupii</name>
    <name type="common">Kaup's arrowtooth eel</name>
    <dbReference type="NCBI Taxonomy" id="118154"/>
    <lineage>
        <taxon>Eukaryota</taxon>
        <taxon>Metazoa</taxon>
        <taxon>Chordata</taxon>
        <taxon>Craniata</taxon>
        <taxon>Vertebrata</taxon>
        <taxon>Euteleostomi</taxon>
        <taxon>Actinopterygii</taxon>
        <taxon>Neopterygii</taxon>
        <taxon>Teleostei</taxon>
        <taxon>Anguilliformes</taxon>
        <taxon>Synaphobranchidae</taxon>
        <taxon>Synaphobranchus</taxon>
    </lineage>
</organism>
<reference evidence="1" key="1">
    <citation type="journal article" date="2023" name="Science">
        <title>Genome structures resolve the early diversification of teleost fishes.</title>
        <authorList>
            <person name="Parey E."/>
            <person name="Louis A."/>
            <person name="Montfort J."/>
            <person name="Bouchez O."/>
            <person name="Roques C."/>
            <person name="Iampietro C."/>
            <person name="Lluch J."/>
            <person name="Castinel A."/>
            <person name="Donnadieu C."/>
            <person name="Desvignes T."/>
            <person name="Floi Bucao C."/>
            <person name="Jouanno E."/>
            <person name="Wen M."/>
            <person name="Mejri S."/>
            <person name="Dirks R."/>
            <person name="Jansen H."/>
            <person name="Henkel C."/>
            <person name="Chen W.J."/>
            <person name="Zahm M."/>
            <person name="Cabau C."/>
            <person name="Klopp C."/>
            <person name="Thompson A.W."/>
            <person name="Robinson-Rechavi M."/>
            <person name="Braasch I."/>
            <person name="Lecointre G."/>
            <person name="Bobe J."/>
            <person name="Postlethwait J.H."/>
            <person name="Berthelot C."/>
            <person name="Roest Crollius H."/>
            <person name="Guiguen Y."/>
        </authorList>
    </citation>
    <scope>NUCLEOTIDE SEQUENCE</scope>
    <source>
        <strain evidence="1">WJC10195</strain>
    </source>
</reference>
<dbReference type="Proteomes" id="UP001152622">
    <property type="component" value="Chromosome 10"/>
</dbReference>
<sequence>MATLRIGPRISLARLLCHSEAGLKGFPLFYSGPWPPLSARRSALHPPFAAQSHELKDQISITHARP</sequence>
<proteinExistence type="predicted"/>
<comment type="caution">
    <text evidence="1">The sequence shown here is derived from an EMBL/GenBank/DDBJ whole genome shotgun (WGS) entry which is preliminary data.</text>
</comment>
<name>A0A9Q1IMP3_SYNKA</name>
<protein>
    <submittedName>
        <fullName evidence="1">Uncharacterized protein</fullName>
    </submittedName>
</protein>
<evidence type="ECO:0000313" key="1">
    <source>
        <dbReference type="EMBL" id="KAJ8347668.1"/>
    </source>
</evidence>
<dbReference type="AlphaFoldDB" id="A0A9Q1IMP3"/>
<gene>
    <name evidence="1" type="ORF">SKAU_G00262570</name>
</gene>